<dbReference type="InterPro" id="IPR039181">
    <property type="entry name" value="Elapor1/2"/>
</dbReference>
<dbReference type="PANTHER" id="PTHR22727:SF15">
    <property type="entry name" value="MRH DOMAIN-CONTAINING PROTEIN"/>
    <property type="match status" value="1"/>
</dbReference>
<keyword evidence="4 9" id="KW-0732">Signal</keyword>
<dbReference type="InterPro" id="IPR044865">
    <property type="entry name" value="MRH_dom"/>
</dbReference>
<keyword evidence="6" id="KW-0325">Glycoprotein</keyword>
<dbReference type="EMBL" id="NEDP02001128">
    <property type="protein sequence ID" value="OWF54250.1"/>
    <property type="molecule type" value="Genomic_DNA"/>
</dbReference>
<dbReference type="STRING" id="6573.A0A210QZR9"/>
<evidence type="ECO:0000256" key="8">
    <source>
        <dbReference type="SAM" id="Phobius"/>
    </source>
</evidence>
<evidence type="ECO:0000256" key="5">
    <source>
        <dbReference type="ARBA" id="ARBA00023157"/>
    </source>
</evidence>
<evidence type="ECO:0000256" key="1">
    <source>
        <dbReference type="ARBA" id="ARBA00004251"/>
    </source>
</evidence>
<organism evidence="11 12">
    <name type="scientific">Mizuhopecten yessoensis</name>
    <name type="common">Japanese scallop</name>
    <name type="synonym">Patinopecten yessoensis</name>
    <dbReference type="NCBI Taxonomy" id="6573"/>
    <lineage>
        <taxon>Eukaryota</taxon>
        <taxon>Metazoa</taxon>
        <taxon>Spiralia</taxon>
        <taxon>Lophotrochozoa</taxon>
        <taxon>Mollusca</taxon>
        <taxon>Bivalvia</taxon>
        <taxon>Autobranchia</taxon>
        <taxon>Pteriomorphia</taxon>
        <taxon>Pectinida</taxon>
        <taxon>Pectinoidea</taxon>
        <taxon>Pectinidae</taxon>
        <taxon>Mizuhopecten</taxon>
    </lineage>
</organism>
<dbReference type="InterPro" id="IPR056610">
    <property type="entry name" value="Elapor1/2_TNFR-like"/>
</dbReference>
<dbReference type="SMART" id="SM01411">
    <property type="entry name" value="Ephrin_rec_like"/>
    <property type="match status" value="3"/>
</dbReference>
<sequence length="985" mass="108769">MANFLVLLFSMVLTAYTSEGRLPTCQPNDFHYEFTGCDSNGGRWRVSVPEPDKCEGGAPPPPVRGKDCKFTCDAGQFLNMTDQVCNPCPPGTYSLGGGARFDEWDKIPQGFTADVDNFLDSIVPGKDHINCTDTEWKPKGEFIASYPGPCSSNLVYSVTLVQPGSVTFEYQYTDSASMFQFKVQNDQCQSVADQEASSWPGPTKEGEFKQINLVLKTGLNVIIWRTMGLNIGDTKTKYKPVMIRKIEVTGVAYTSECTKCRAGTHSSKEGAQFCTPCDVNTFSERGAAQCNPCDAATLYSRKGASKCLARPVCTDRDYYETQAPCNSEQKTYTEYKWILPQVCRENDDGAVRLPSEGPPRDCPPCNPGHEYVNGVCQVCGDNKYSDGSGLCKLCPASTSPTYGIEYKWWNEMPVNMSSECITFTESECESESRWMVAGGHVHTHYGRGDDAYLILLLKVGGFRTNGASMDGEIARIEFVFETNCTGKCEFIFLSDDTGHSTIINTWEGNQQKTKYKYSIHSADPITFTWAFEHSDWTIEDTDQTREKFVNDVAKIYSIKVTNTLQGGASGCQKCPKGLALNGQSGCVPCPAGHYIDVNDTSCKPCPPNTVIPNGYSWGPESCVKCGDGLRAVEGQRCETDCMYRDQDGREYDFSSLAGPKLIQGSHLFTGTGTQYYHGFNISLCGSRDTMAICRNNVSSSDSKRLKIHQTSAMVCRTTLVPDRDSGTVVSTQPVSVGDSLYKIVSNVSLTDMYLREGYQKDGSENDIHFYFKSEKSTIACVSGRNTIISLRCDPSETKAGTLEMPPKCADGTCDGCDFHFMWRTQSACAVCRKEDAEKIIGECEDGVQLVHFTPPANCVLKSKLETEKQACTVKLSALPFALQVAIPIAAAFSLLMLLVVMYCWHKNRGLEVKYMKLAENSDRNYDGELPGVDSCALEDGEDDQYDSVTFKESRGARFFKKLRGKRGKDDENPFEPSNGEKIPLT</sequence>
<dbReference type="Gene3D" id="2.70.130.10">
    <property type="entry name" value="Mannose-6-phosphate receptor binding domain"/>
    <property type="match status" value="1"/>
</dbReference>
<dbReference type="Gene3D" id="2.10.50.10">
    <property type="entry name" value="Tumor Necrosis Factor Receptor, subunit A, domain 2"/>
    <property type="match status" value="1"/>
</dbReference>
<comment type="subcellular location">
    <subcellularLocation>
        <location evidence="1">Cell membrane</location>
        <topology evidence="1">Single-pass type I membrane protein</topology>
    </subcellularLocation>
</comment>
<dbReference type="InterPro" id="IPR009030">
    <property type="entry name" value="Growth_fac_rcpt_cys_sf"/>
</dbReference>
<dbReference type="GO" id="GO:0005886">
    <property type="term" value="C:plasma membrane"/>
    <property type="evidence" value="ECO:0007669"/>
    <property type="project" value="UniProtKB-SubCell"/>
</dbReference>
<evidence type="ECO:0000313" key="11">
    <source>
        <dbReference type="EMBL" id="OWF54250.1"/>
    </source>
</evidence>
<comment type="caution">
    <text evidence="11">The sequence shown here is derived from an EMBL/GenBank/DDBJ whole genome shotgun (WGS) entry which is preliminary data.</text>
</comment>
<dbReference type="SUPFAM" id="SSF57184">
    <property type="entry name" value="Growth factor receptor domain"/>
    <property type="match status" value="2"/>
</dbReference>
<dbReference type="InterPro" id="IPR056608">
    <property type="entry name" value="Elapor1/2_GBD"/>
</dbReference>
<keyword evidence="8" id="KW-0812">Transmembrane</keyword>
<accession>A0A210QZR9</accession>
<feature type="domain" description="MRH" evidence="10">
    <location>
        <begin position="639"/>
        <end position="830"/>
    </location>
</feature>
<dbReference type="Proteomes" id="UP000242188">
    <property type="component" value="Unassembled WGS sequence"/>
</dbReference>
<dbReference type="Pfam" id="PF23091">
    <property type="entry name" value="TNFR_ELAPOR1_6th"/>
    <property type="match status" value="1"/>
</dbReference>
<dbReference type="PANTHER" id="PTHR22727">
    <property type="entry name" value="PROTEIN CBG13728"/>
    <property type="match status" value="1"/>
</dbReference>
<protein>
    <recommendedName>
        <fullName evidence="10">MRH domain-containing protein</fullName>
    </recommendedName>
</protein>
<dbReference type="Pfam" id="PF23087">
    <property type="entry name" value="MRH_ELAPOR1_9th"/>
    <property type="match status" value="1"/>
</dbReference>
<keyword evidence="8" id="KW-1133">Transmembrane helix</keyword>
<evidence type="ECO:0000256" key="2">
    <source>
        <dbReference type="ARBA" id="ARBA00007627"/>
    </source>
</evidence>
<dbReference type="PROSITE" id="PS51914">
    <property type="entry name" value="MRH"/>
    <property type="match status" value="1"/>
</dbReference>
<dbReference type="Pfam" id="PF23032">
    <property type="entry name" value="GBD_ELAPOR1-like_3rd"/>
    <property type="match status" value="1"/>
</dbReference>
<gene>
    <name evidence="11" type="ORF">KP79_PYT10923</name>
</gene>
<keyword evidence="8" id="KW-0472">Membrane</keyword>
<evidence type="ECO:0000256" key="4">
    <source>
        <dbReference type="ARBA" id="ARBA00022729"/>
    </source>
</evidence>
<evidence type="ECO:0000256" key="9">
    <source>
        <dbReference type="SAM" id="SignalP"/>
    </source>
</evidence>
<name>A0A210QZR9_MIZYE</name>
<feature type="chain" id="PRO_5013369853" description="MRH domain-containing protein" evidence="9">
    <location>
        <begin position="21"/>
        <end position="985"/>
    </location>
</feature>
<dbReference type="InterPro" id="IPR056607">
    <property type="entry name" value="Elapor1/2_MRH"/>
</dbReference>
<keyword evidence="12" id="KW-1185">Reference proteome</keyword>
<evidence type="ECO:0000256" key="3">
    <source>
        <dbReference type="ARBA" id="ARBA00022475"/>
    </source>
</evidence>
<keyword evidence="5" id="KW-1015">Disulfide bond</keyword>
<dbReference type="InterPro" id="IPR009011">
    <property type="entry name" value="Man6P_isomerase_rcpt-bd_dom_sf"/>
</dbReference>
<feature type="transmembrane region" description="Helical" evidence="8">
    <location>
        <begin position="880"/>
        <end position="904"/>
    </location>
</feature>
<dbReference type="Pfam" id="PF23031">
    <property type="entry name" value="GBD_ELAPOR1"/>
    <property type="match status" value="1"/>
</dbReference>
<dbReference type="OrthoDB" id="439917at2759"/>
<keyword evidence="3" id="KW-1003">Cell membrane</keyword>
<comment type="similarity">
    <text evidence="2">Belongs to the ELAPOR family.</text>
</comment>
<feature type="region of interest" description="Disordered" evidence="7">
    <location>
        <begin position="962"/>
        <end position="985"/>
    </location>
</feature>
<feature type="signal peptide" evidence="9">
    <location>
        <begin position="1"/>
        <end position="20"/>
    </location>
</feature>
<reference evidence="11 12" key="1">
    <citation type="journal article" date="2017" name="Nat. Ecol. Evol.">
        <title>Scallop genome provides insights into evolution of bilaterian karyotype and development.</title>
        <authorList>
            <person name="Wang S."/>
            <person name="Zhang J."/>
            <person name="Jiao W."/>
            <person name="Li J."/>
            <person name="Xun X."/>
            <person name="Sun Y."/>
            <person name="Guo X."/>
            <person name="Huan P."/>
            <person name="Dong B."/>
            <person name="Zhang L."/>
            <person name="Hu X."/>
            <person name="Sun X."/>
            <person name="Wang J."/>
            <person name="Zhao C."/>
            <person name="Wang Y."/>
            <person name="Wang D."/>
            <person name="Huang X."/>
            <person name="Wang R."/>
            <person name="Lv J."/>
            <person name="Li Y."/>
            <person name="Zhang Z."/>
            <person name="Liu B."/>
            <person name="Lu W."/>
            <person name="Hui Y."/>
            <person name="Liang J."/>
            <person name="Zhou Z."/>
            <person name="Hou R."/>
            <person name="Li X."/>
            <person name="Liu Y."/>
            <person name="Li H."/>
            <person name="Ning X."/>
            <person name="Lin Y."/>
            <person name="Zhao L."/>
            <person name="Xing Q."/>
            <person name="Dou J."/>
            <person name="Li Y."/>
            <person name="Mao J."/>
            <person name="Guo H."/>
            <person name="Dou H."/>
            <person name="Li T."/>
            <person name="Mu C."/>
            <person name="Jiang W."/>
            <person name="Fu Q."/>
            <person name="Fu X."/>
            <person name="Miao Y."/>
            <person name="Liu J."/>
            <person name="Yu Q."/>
            <person name="Li R."/>
            <person name="Liao H."/>
            <person name="Li X."/>
            <person name="Kong Y."/>
            <person name="Jiang Z."/>
            <person name="Chourrout D."/>
            <person name="Li R."/>
            <person name="Bao Z."/>
        </authorList>
    </citation>
    <scope>NUCLEOTIDE SEQUENCE [LARGE SCALE GENOMIC DNA]</scope>
    <source>
        <strain evidence="11 12">PY_sf001</strain>
    </source>
</reference>
<evidence type="ECO:0000256" key="6">
    <source>
        <dbReference type="ARBA" id="ARBA00023180"/>
    </source>
</evidence>
<dbReference type="InterPro" id="IPR056609">
    <property type="entry name" value="Elapor1-like_3rd"/>
</dbReference>
<evidence type="ECO:0000313" key="12">
    <source>
        <dbReference type="Proteomes" id="UP000242188"/>
    </source>
</evidence>
<dbReference type="SUPFAM" id="SSF50911">
    <property type="entry name" value="Mannose 6-phosphate receptor domain"/>
    <property type="match status" value="1"/>
</dbReference>
<evidence type="ECO:0000256" key="7">
    <source>
        <dbReference type="SAM" id="MobiDB-lite"/>
    </source>
</evidence>
<proteinExistence type="inferred from homology"/>
<evidence type="ECO:0000259" key="10">
    <source>
        <dbReference type="PROSITE" id="PS51914"/>
    </source>
</evidence>
<dbReference type="AlphaFoldDB" id="A0A210QZR9"/>